<proteinExistence type="predicted"/>
<evidence type="ECO:0000313" key="3">
    <source>
        <dbReference type="Proteomes" id="UP001153050"/>
    </source>
</evidence>
<evidence type="ECO:0000313" key="2">
    <source>
        <dbReference type="EMBL" id="CAH2409376.1"/>
    </source>
</evidence>
<sequence>MTTSRTITIGDGTVQTRRLSWKEFYTLRPDLKPDNDNVSGGAVNAPPGVSLSPICQMPQRTR</sequence>
<evidence type="ECO:0000256" key="1">
    <source>
        <dbReference type="SAM" id="MobiDB-lite"/>
    </source>
</evidence>
<gene>
    <name evidence="2" type="ORF">MES5069_830023</name>
</gene>
<comment type="caution">
    <text evidence="2">The sequence shown here is derived from an EMBL/GenBank/DDBJ whole genome shotgun (WGS) entry which is preliminary data.</text>
</comment>
<name>A0ABN8KGJ7_9HYPH</name>
<accession>A0ABN8KGJ7</accession>
<feature type="region of interest" description="Disordered" evidence="1">
    <location>
        <begin position="31"/>
        <end position="62"/>
    </location>
</feature>
<protein>
    <submittedName>
        <fullName evidence="2">Uncharacterized protein</fullName>
    </submittedName>
</protein>
<dbReference type="Proteomes" id="UP001153050">
    <property type="component" value="Unassembled WGS sequence"/>
</dbReference>
<reference evidence="2 3" key="1">
    <citation type="submission" date="2022-03" db="EMBL/GenBank/DDBJ databases">
        <authorList>
            <person name="Brunel B."/>
        </authorList>
    </citation>
    <scope>NUCLEOTIDE SEQUENCE [LARGE SCALE GENOMIC DNA]</scope>
    <source>
        <strain evidence="2">STM5069sample</strain>
    </source>
</reference>
<keyword evidence="3" id="KW-1185">Reference proteome</keyword>
<dbReference type="EMBL" id="CAKXZT010000183">
    <property type="protein sequence ID" value="CAH2409376.1"/>
    <property type="molecule type" value="Genomic_DNA"/>
</dbReference>
<organism evidence="2 3">
    <name type="scientific">Mesorhizobium escarrei</name>
    <dbReference type="NCBI Taxonomy" id="666018"/>
    <lineage>
        <taxon>Bacteria</taxon>
        <taxon>Pseudomonadati</taxon>
        <taxon>Pseudomonadota</taxon>
        <taxon>Alphaproteobacteria</taxon>
        <taxon>Hyphomicrobiales</taxon>
        <taxon>Phyllobacteriaceae</taxon>
        <taxon>Mesorhizobium</taxon>
    </lineage>
</organism>